<keyword evidence="1" id="KW-1133">Transmembrane helix</keyword>
<gene>
    <name evidence="2" type="ORF">TVAG_421110</name>
</gene>
<keyword evidence="3" id="KW-1185">Reference proteome</keyword>
<evidence type="ECO:0000313" key="2">
    <source>
        <dbReference type="EMBL" id="EAY03223.1"/>
    </source>
</evidence>
<dbReference type="InterPro" id="IPR032675">
    <property type="entry name" value="LRR_dom_sf"/>
</dbReference>
<protein>
    <submittedName>
        <fullName evidence="2">Surface antigen BspA-like</fullName>
    </submittedName>
</protein>
<evidence type="ECO:0000313" key="3">
    <source>
        <dbReference type="Proteomes" id="UP000001542"/>
    </source>
</evidence>
<dbReference type="Proteomes" id="UP000001542">
    <property type="component" value="Unassembled WGS sequence"/>
</dbReference>
<evidence type="ECO:0000256" key="1">
    <source>
        <dbReference type="SAM" id="Phobius"/>
    </source>
</evidence>
<reference evidence="2" key="2">
    <citation type="journal article" date="2007" name="Science">
        <title>Draft genome sequence of the sexually transmitted pathogen Trichomonas vaginalis.</title>
        <authorList>
            <person name="Carlton J.M."/>
            <person name="Hirt R.P."/>
            <person name="Silva J.C."/>
            <person name="Delcher A.L."/>
            <person name="Schatz M."/>
            <person name="Zhao Q."/>
            <person name="Wortman J.R."/>
            <person name="Bidwell S.L."/>
            <person name="Alsmark U.C.M."/>
            <person name="Besteiro S."/>
            <person name="Sicheritz-Ponten T."/>
            <person name="Noel C.J."/>
            <person name="Dacks J.B."/>
            <person name="Foster P.G."/>
            <person name="Simillion C."/>
            <person name="Van de Peer Y."/>
            <person name="Miranda-Saavedra D."/>
            <person name="Barton G.J."/>
            <person name="Westrop G.D."/>
            <person name="Mueller S."/>
            <person name="Dessi D."/>
            <person name="Fiori P.L."/>
            <person name="Ren Q."/>
            <person name="Paulsen I."/>
            <person name="Zhang H."/>
            <person name="Bastida-Corcuera F.D."/>
            <person name="Simoes-Barbosa A."/>
            <person name="Brown M.T."/>
            <person name="Hayes R.D."/>
            <person name="Mukherjee M."/>
            <person name="Okumura C.Y."/>
            <person name="Schneider R."/>
            <person name="Smith A.J."/>
            <person name="Vanacova S."/>
            <person name="Villalvazo M."/>
            <person name="Haas B.J."/>
            <person name="Pertea M."/>
            <person name="Feldblyum T.V."/>
            <person name="Utterback T.R."/>
            <person name="Shu C.L."/>
            <person name="Osoegawa K."/>
            <person name="de Jong P.J."/>
            <person name="Hrdy I."/>
            <person name="Horvathova L."/>
            <person name="Zubacova Z."/>
            <person name="Dolezal P."/>
            <person name="Malik S.B."/>
            <person name="Logsdon J.M. Jr."/>
            <person name="Henze K."/>
            <person name="Gupta A."/>
            <person name="Wang C.C."/>
            <person name="Dunne R.L."/>
            <person name="Upcroft J.A."/>
            <person name="Upcroft P."/>
            <person name="White O."/>
            <person name="Salzberg S.L."/>
            <person name="Tang P."/>
            <person name="Chiu C.-H."/>
            <person name="Lee Y.-S."/>
            <person name="Embley T.M."/>
            <person name="Coombs G.H."/>
            <person name="Mottram J.C."/>
            <person name="Tachezy J."/>
            <person name="Fraser-Liggett C.M."/>
            <person name="Johnson P.J."/>
        </authorList>
    </citation>
    <scope>NUCLEOTIDE SEQUENCE [LARGE SCALE GENOMIC DNA]</scope>
    <source>
        <strain evidence="2">G3</strain>
    </source>
</reference>
<dbReference type="AlphaFoldDB" id="A2EVT6"/>
<dbReference type="VEuPathDB" id="TrichDB:TVAG_421110"/>
<dbReference type="EMBL" id="DS113511">
    <property type="protein sequence ID" value="EAY03223.1"/>
    <property type="molecule type" value="Genomic_DNA"/>
</dbReference>
<dbReference type="InterPro" id="IPR053139">
    <property type="entry name" value="Surface_bspA-like"/>
</dbReference>
<dbReference type="Pfam" id="PF13306">
    <property type="entry name" value="LRR_5"/>
    <property type="match status" value="6"/>
</dbReference>
<reference evidence="2" key="1">
    <citation type="submission" date="2006-10" db="EMBL/GenBank/DDBJ databases">
        <authorList>
            <person name="Amadeo P."/>
            <person name="Zhao Q."/>
            <person name="Wortman J."/>
            <person name="Fraser-Liggett C."/>
            <person name="Carlton J."/>
        </authorList>
    </citation>
    <scope>NUCLEOTIDE SEQUENCE</scope>
    <source>
        <strain evidence="2">G3</strain>
    </source>
</reference>
<dbReference type="InterPro" id="IPR026906">
    <property type="entry name" value="LRR_5"/>
</dbReference>
<dbReference type="VEuPathDB" id="TrichDB:TVAGG3_0204250"/>
<dbReference type="PANTHER" id="PTHR45661:SF3">
    <property type="entry name" value="IG-LIKE DOMAIN-CONTAINING PROTEIN"/>
    <property type="match status" value="1"/>
</dbReference>
<keyword evidence="1" id="KW-0812">Transmembrane</keyword>
<name>A2EVT6_TRIV3</name>
<dbReference type="RefSeq" id="XP_001315446.1">
    <property type="nucleotide sequence ID" value="XM_001315411.1"/>
</dbReference>
<organism evidence="2 3">
    <name type="scientific">Trichomonas vaginalis (strain ATCC PRA-98 / G3)</name>
    <dbReference type="NCBI Taxonomy" id="412133"/>
    <lineage>
        <taxon>Eukaryota</taxon>
        <taxon>Metamonada</taxon>
        <taxon>Parabasalia</taxon>
        <taxon>Trichomonadida</taxon>
        <taxon>Trichomonadidae</taxon>
        <taxon>Trichomonas</taxon>
    </lineage>
</organism>
<dbReference type="KEGG" id="tva:4761065"/>
<dbReference type="InParanoid" id="A2EVT6"/>
<feature type="transmembrane region" description="Helical" evidence="1">
    <location>
        <begin position="872"/>
        <end position="897"/>
    </location>
</feature>
<dbReference type="PANTHER" id="PTHR45661">
    <property type="entry name" value="SURFACE ANTIGEN"/>
    <property type="match status" value="1"/>
</dbReference>
<dbReference type="Gene3D" id="3.80.10.10">
    <property type="entry name" value="Ribonuclease Inhibitor"/>
    <property type="match status" value="5"/>
</dbReference>
<keyword evidence="1" id="KW-0472">Membrane</keyword>
<dbReference type="SUPFAM" id="SSF52058">
    <property type="entry name" value="L domain-like"/>
    <property type="match status" value="3"/>
</dbReference>
<accession>A2EVT6</accession>
<sequence length="908" mass="102579">MNSSITEINLENVEVIDANAFYRCFKLQKVHLLRLSSVSDYIFANSALRSIVIGDSLFEIGKYFAAYCFSLESVTIGANVQIVNDGAFDSCINLTYFELQSITTIGQYAFQGTGLPTLELTDKIVRIGNYAFSQSSITKIVFNPNITSCLLGKYCFYRCQRIRFISIPSNYILGDYLLSECMNLESIELGNPIVPIYFAAGCISLKKFICENLTRVRQYSFSMCGNLTSINLSKVVQIEKSSFEYCVSLVVSEWPKVRAMVILGNNAFQYCKSLKITEIPPNYNIFNGLFLGCSSIEEVNVEVSSLQQYLFMACTSLKRVNCSQVTFIINNCFSYCTSLEEVYFANLTIIRPYSFLNAGPIKFMEIPPKAALYQDSFRNSGIKVVKMLDQPYFYGMPFLNCTNLEKIILGPTWTYFEAFRFTNCTKLSTIEIIENTNLTTYNNMLFNTQKTILYYFFDQTENLELQIPSTVINIRPNAFINARNLQKVTISNYVAFSDFSFNGCLSLEKFVYETTSTPDFNPDTMYDFIFDINLSSNMFSNCKNLKEVEISADILSIGSYCFANCSELKTIDFPESCRMCGEGCFCNCSKLNKINFTQFCHISDFCFMGCTELSKIELSETIVVIGQSAFQETAIKNFDVPDSTIEIGNLCFKNCQKLKKVVLGAGITSLPGLDKDGKYIGLFYGSSIKTLMIPNTTVDISPCAFVNCRNINLKFISKEHPLYRIEGQALIDKSSSTLITTFGELPRVYEIPDTVTTLGSYSINPYIEPVFVNGNKVFDAGNGSPVILIPKSVKIINKDSFYGNTYMYTICYDGDYVQSNELDNDLAQNFYVKDNYGSPKIFGADAKVEKCNKYIPDQLRYRFISGWSIYEIVLLVISIVLFLALVGILIAILVVYCKKRKMKNEGME</sequence>
<proteinExistence type="predicted"/>